<dbReference type="EMBL" id="BTGU01000010">
    <property type="protein sequence ID" value="GMN39931.1"/>
    <property type="molecule type" value="Genomic_DNA"/>
</dbReference>
<proteinExistence type="predicted"/>
<organism evidence="2 3">
    <name type="scientific">Ficus carica</name>
    <name type="common">Common fig</name>
    <dbReference type="NCBI Taxonomy" id="3494"/>
    <lineage>
        <taxon>Eukaryota</taxon>
        <taxon>Viridiplantae</taxon>
        <taxon>Streptophyta</taxon>
        <taxon>Embryophyta</taxon>
        <taxon>Tracheophyta</taxon>
        <taxon>Spermatophyta</taxon>
        <taxon>Magnoliopsida</taxon>
        <taxon>eudicotyledons</taxon>
        <taxon>Gunneridae</taxon>
        <taxon>Pentapetalae</taxon>
        <taxon>rosids</taxon>
        <taxon>fabids</taxon>
        <taxon>Rosales</taxon>
        <taxon>Moraceae</taxon>
        <taxon>Ficeae</taxon>
        <taxon>Ficus</taxon>
    </lineage>
</organism>
<dbReference type="Gramene" id="FCD_00021240-RA">
    <property type="protein sequence ID" value="FCD_00021240-RA:cds"/>
    <property type="gene ID" value="FCD_00021240"/>
</dbReference>
<keyword evidence="1" id="KW-0472">Membrane</keyword>
<keyword evidence="3" id="KW-1185">Reference proteome</keyword>
<evidence type="ECO:0000256" key="1">
    <source>
        <dbReference type="SAM" id="Phobius"/>
    </source>
</evidence>
<feature type="transmembrane region" description="Helical" evidence="1">
    <location>
        <begin position="74"/>
        <end position="96"/>
    </location>
</feature>
<evidence type="ECO:0000313" key="3">
    <source>
        <dbReference type="Proteomes" id="UP001187192"/>
    </source>
</evidence>
<evidence type="ECO:0000313" key="2">
    <source>
        <dbReference type="EMBL" id="GMN39931.1"/>
    </source>
</evidence>
<comment type="caution">
    <text evidence="2">The sequence shown here is derived from an EMBL/GenBank/DDBJ whole genome shotgun (WGS) entry which is preliminary data.</text>
</comment>
<gene>
    <name evidence="2" type="ORF">TIFTF001_009169</name>
</gene>
<feature type="transmembrane region" description="Helical" evidence="1">
    <location>
        <begin position="6"/>
        <end position="23"/>
    </location>
</feature>
<keyword evidence="1" id="KW-0812">Transmembrane</keyword>
<accession>A0AA88A9Z8</accession>
<dbReference type="Proteomes" id="UP001187192">
    <property type="component" value="Unassembled WGS sequence"/>
</dbReference>
<dbReference type="AlphaFoldDB" id="A0AA88A9Z8"/>
<feature type="transmembrane region" description="Helical" evidence="1">
    <location>
        <begin position="116"/>
        <end position="146"/>
    </location>
</feature>
<reference evidence="2" key="1">
    <citation type="submission" date="2023-07" db="EMBL/GenBank/DDBJ databases">
        <title>draft genome sequence of fig (Ficus carica).</title>
        <authorList>
            <person name="Takahashi T."/>
            <person name="Nishimura K."/>
        </authorList>
    </citation>
    <scope>NUCLEOTIDE SEQUENCE</scope>
</reference>
<protein>
    <submittedName>
        <fullName evidence="2">Uncharacterized protein</fullName>
    </submittedName>
</protein>
<name>A0AA88A9Z8_FICCA</name>
<sequence length="241" mass="27487">MRGVNLLVNLWGVAMIIYSLWLLKKWRLGLADLSSALSYFPKPWCGNCGLLEHTLRSHCCQLSQCFHSLHSSKYIFSICLLLLFEVAVVETTFFRINWGVQLSKYIDEHHIEFKNFVLFHIMMCRLIVIVALIPQIYVIVLAIILWGIGTEPRSSHTHHHSPDIGMPDFRHSFLVGVGPNSSIPGTGTGISGQNHGNFLLTNSPPQIPLLYPRQNFLLYVVGVFRTRFPVRFVRIPFWGSV</sequence>
<keyword evidence="1" id="KW-1133">Transmembrane helix</keyword>